<organism evidence="1 2">
    <name type="scientific">Luteolibacter soli</name>
    <dbReference type="NCBI Taxonomy" id="3135280"/>
    <lineage>
        <taxon>Bacteria</taxon>
        <taxon>Pseudomonadati</taxon>
        <taxon>Verrucomicrobiota</taxon>
        <taxon>Verrucomicrobiia</taxon>
        <taxon>Verrucomicrobiales</taxon>
        <taxon>Verrucomicrobiaceae</taxon>
        <taxon>Luteolibacter</taxon>
    </lineage>
</organism>
<gene>
    <name evidence="1" type="ORF">WKV53_24830</name>
</gene>
<keyword evidence="2" id="KW-1185">Reference proteome</keyword>
<dbReference type="EMBL" id="JBBUKT010000013">
    <property type="protein sequence ID" value="MEK7953764.1"/>
    <property type="molecule type" value="Genomic_DNA"/>
</dbReference>
<dbReference type="SUPFAM" id="SSF46626">
    <property type="entry name" value="Cytochrome c"/>
    <property type="match status" value="1"/>
</dbReference>
<dbReference type="RefSeq" id="WP_341407531.1">
    <property type="nucleotide sequence ID" value="NZ_JBBUKT010000013.1"/>
</dbReference>
<proteinExistence type="predicted"/>
<sequence length="100" mass="11138">MKPFLTIFSLVAVVGSYLVAAEKRIELPPEKPAYPPGPGADVFAAYCLACHSTEYITTQPKMPRKFWEATVLKMRDKFGAPLPEESVKTITDYLTEHFGS</sequence>
<accession>A0ABU9B3J4</accession>
<dbReference type="InterPro" id="IPR036909">
    <property type="entry name" value="Cyt_c-like_dom_sf"/>
</dbReference>
<comment type="caution">
    <text evidence="1">The sequence shown here is derived from an EMBL/GenBank/DDBJ whole genome shotgun (WGS) entry which is preliminary data.</text>
</comment>
<protein>
    <submittedName>
        <fullName evidence="1">Cytochrome c</fullName>
    </submittedName>
</protein>
<evidence type="ECO:0000313" key="2">
    <source>
        <dbReference type="Proteomes" id="UP001371305"/>
    </source>
</evidence>
<evidence type="ECO:0000313" key="1">
    <source>
        <dbReference type="EMBL" id="MEK7953764.1"/>
    </source>
</evidence>
<name>A0ABU9B3J4_9BACT</name>
<reference evidence="1 2" key="1">
    <citation type="submission" date="2024-04" db="EMBL/GenBank/DDBJ databases">
        <title>Luteolibacter sp. isolated from soil.</title>
        <authorList>
            <person name="An J."/>
        </authorList>
    </citation>
    <scope>NUCLEOTIDE SEQUENCE [LARGE SCALE GENOMIC DNA]</scope>
    <source>
        <strain evidence="1 2">Y139</strain>
    </source>
</reference>
<dbReference type="Gene3D" id="1.10.760.10">
    <property type="entry name" value="Cytochrome c-like domain"/>
    <property type="match status" value="1"/>
</dbReference>
<dbReference type="Proteomes" id="UP001371305">
    <property type="component" value="Unassembled WGS sequence"/>
</dbReference>